<evidence type="ECO:0000313" key="1">
    <source>
        <dbReference type="EMBL" id="AVO37369.1"/>
    </source>
</evidence>
<protein>
    <submittedName>
        <fullName evidence="1">Uncharacterized protein</fullName>
    </submittedName>
</protein>
<dbReference type="Proteomes" id="UP000237655">
    <property type="component" value="Chromosome"/>
</dbReference>
<sequence>MRAAGFPMRHPRVRVGGVTGDSCDRKRVAVRIENEDGSYHGHLSFAIEDLDTLNDMVADFAPTLARLWEQRGA</sequence>
<dbReference type="AlphaFoldDB" id="A0A2S0MNA5"/>
<proteinExistence type="predicted"/>
<organism evidence="1 2">
    <name type="scientific">Pukyongiella litopenaei</name>
    <dbReference type="NCBI Taxonomy" id="2605946"/>
    <lineage>
        <taxon>Bacteria</taxon>
        <taxon>Pseudomonadati</taxon>
        <taxon>Pseudomonadota</taxon>
        <taxon>Alphaproteobacteria</taxon>
        <taxon>Rhodobacterales</taxon>
        <taxon>Paracoccaceae</taxon>
        <taxon>Pukyongiella</taxon>
    </lineage>
</organism>
<name>A0A2S0MNA5_9RHOB</name>
<reference evidence="2" key="1">
    <citation type="submission" date="2018-03" db="EMBL/GenBank/DDBJ databases">
        <title>Genomic analysis of the strain SH-1 isolated from shrimp intestine.</title>
        <authorList>
            <person name="Kim Y.-S."/>
            <person name="Kim S.-E."/>
            <person name="Kim K.-H."/>
        </authorList>
    </citation>
    <scope>NUCLEOTIDE SEQUENCE [LARGE SCALE GENOMIC DNA]</scope>
    <source>
        <strain evidence="2">SH-1</strain>
    </source>
</reference>
<gene>
    <name evidence="1" type="ORF">C6Y53_06360</name>
</gene>
<accession>A0A2S0MNA5</accession>
<dbReference type="KEGG" id="thas:C6Y53_06360"/>
<evidence type="ECO:0000313" key="2">
    <source>
        <dbReference type="Proteomes" id="UP000237655"/>
    </source>
</evidence>
<dbReference type="RefSeq" id="WP_106471680.1">
    <property type="nucleotide sequence ID" value="NZ_CP027665.1"/>
</dbReference>
<keyword evidence="2" id="KW-1185">Reference proteome</keyword>
<dbReference type="EMBL" id="CP027665">
    <property type="protein sequence ID" value="AVO37369.1"/>
    <property type="molecule type" value="Genomic_DNA"/>
</dbReference>